<dbReference type="RefSeq" id="WP_203537041.1">
    <property type="nucleotide sequence ID" value="NZ_JAESND010000002.1"/>
</dbReference>
<dbReference type="PANTHER" id="PTHR33164">
    <property type="entry name" value="TRANSCRIPTIONAL REGULATOR, MARR FAMILY"/>
    <property type="match status" value="1"/>
</dbReference>
<comment type="caution">
    <text evidence="2">The sequence shown here is derived from an EMBL/GenBank/DDBJ whole genome shotgun (WGS) entry which is preliminary data.</text>
</comment>
<name>A0ABS2BIC1_9NEIS</name>
<dbReference type="PANTHER" id="PTHR33164:SF43">
    <property type="entry name" value="HTH-TYPE TRANSCRIPTIONAL REPRESSOR YETL"/>
    <property type="match status" value="1"/>
</dbReference>
<gene>
    <name evidence="2" type="ORF">JMJ54_05990</name>
</gene>
<evidence type="ECO:0000313" key="2">
    <source>
        <dbReference type="EMBL" id="MBM3115372.1"/>
    </source>
</evidence>
<feature type="domain" description="HTH marR-type" evidence="1">
    <location>
        <begin position="1"/>
        <end position="135"/>
    </location>
</feature>
<evidence type="ECO:0000313" key="3">
    <source>
        <dbReference type="Proteomes" id="UP000809431"/>
    </source>
</evidence>
<dbReference type="PROSITE" id="PS50995">
    <property type="entry name" value="HTH_MARR_2"/>
    <property type="match status" value="1"/>
</dbReference>
<dbReference type="EMBL" id="JAESND010000002">
    <property type="protein sequence ID" value="MBM3115372.1"/>
    <property type="molecule type" value="Genomic_DNA"/>
</dbReference>
<dbReference type="InterPro" id="IPR036390">
    <property type="entry name" value="WH_DNA-bd_sf"/>
</dbReference>
<organism evidence="2 3">
    <name type="scientific">Jeongeupia naejangsanensis</name>
    <dbReference type="NCBI Taxonomy" id="613195"/>
    <lineage>
        <taxon>Bacteria</taxon>
        <taxon>Pseudomonadati</taxon>
        <taxon>Pseudomonadota</taxon>
        <taxon>Betaproteobacteria</taxon>
        <taxon>Neisseriales</taxon>
        <taxon>Chitinibacteraceae</taxon>
        <taxon>Jeongeupia</taxon>
    </lineage>
</organism>
<accession>A0ABS2BIC1</accession>
<keyword evidence="3" id="KW-1185">Reference proteome</keyword>
<dbReference type="SMART" id="SM00347">
    <property type="entry name" value="HTH_MARR"/>
    <property type="match status" value="1"/>
</dbReference>
<proteinExistence type="predicted"/>
<sequence>MMKVDKDARLLRELVWRFVFEERDQLAALNLSQNSRVLEMMYRVGPMTQSTMGQILNFEKSWISRMVDQLVAEGWVERTPNPQDRRSKILVLTDEGNAHARKIGAMFDSHSRDVLDRLSDEARQDILRAIAHLAAALPPRAAGL</sequence>
<dbReference type="InterPro" id="IPR000835">
    <property type="entry name" value="HTH_MarR-typ"/>
</dbReference>
<dbReference type="Proteomes" id="UP000809431">
    <property type="component" value="Unassembled WGS sequence"/>
</dbReference>
<dbReference type="PRINTS" id="PR00598">
    <property type="entry name" value="HTHMARR"/>
</dbReference>
<protein>
    <submittedName>
        <fullName evidence="2">MarR family transcriptional regulator</fullName>
    </submittedName>
</protein>
<dbReference type="Pfam" id="PF01047">
    <property type="entry name" value="MarR"/>
    <property type="match status" value="1"/>
</dbReference>
<dbReference type="Gene3D" id="1.10.10.10">
    <property type="entry name" value="Winged helix-like DNA-binding domain superfamily/Winged helix DNA-binding domain"/>
    <property type="match status" value="1"/>
</dbReference>
<reference evidence="2 3" key="1">
    <citation type="submission" date="2021-01" db="EMBL/GenBank/DDBJ databases">
        <title>Draft Genome Sequence and Polyhydroxyalkanoate Biosynthetic Potential of Jeongeupia naejangsanensis Type Strain DSM 24253.</title>
        <authorList>
            <person name="Turrini P."/>
            <person name="Artuso I."/>
            <person name="Lugli G.A."/>
            <person name="Frangipani E."/>
            <person name="Ventura M."/>
            <person name="Visca P."/>
        </authorList>
    </citation>
    <scope>NUCLEOTIDE SEQUENCE [LARGE SCALE GENOMIC DNA]</scope>
    <source>
        <strain evidence="2 3">DSM 24253</strain>
    </source>
</reference>
<dbReference type="SUPFAM" id="SSF46785">
    <property type="entry name" value="Winged helix' DNA-binding domain"/>
    <property type="match status" value="1"/>
</dbReference>
<dbReference type="InterPro" id="IPR039422">
    <property type="entry name" value="MarR/SlyA-like"/>
</dbReference>
<dbReference type="InterPro" id="IPR036388">
    <property type="entry name" value="WH-like_DNA-bd_sf"/>
</dbReference>
<evidence type="ECO:0000259" key="1">
    <source>
        <dbReference type="PROSITE" id="PS50995"/>
    </source>
</evidence>